<name>A0ABR2MGX5_9ASPA</name>
<sequence>MIPTAKKFRSAGISPELEEKLDKMFSLAVAIGDHVWMPSSGELPSLFSQHDTLSGDDEQTQEQNNPEAFASDDIGSATPGQTFHSGGVSKRKRKGKKLDMGVKKAMLSHIEKLRNSSDVLLQRVVAPVVLPSVYLLREAIQELERYQEIFEDKQLYHFATIHFQTPVNRVTFLSILEDKLVEWLQTHYINSLNS</sequence>
<protein>
    <submittedName>
        <fullName evidence="2">Uncharacterized protein</fullName>
    </submittedName>
</protein>
<accession>A0ABR2MGX5</accession>
<dbReference type="EMBL" id="JBBWWR010000008">
    <property type="protein sequence ID" value="KAK8962795.1"/>
    <property type="molecule type" value="Genomic_DNA"/>
</dbReference>
<feature type="region of interest" description="Disordered" evidence="1">
    <location>
        <begin position="46"/>
        <end position="94"/>
    </location>
</feature>
<reference evidence="2 3" key="1">
    <citation type="journal article" date="2022" name="Nat. Plants">
        <title>Genomes of leafy and leafless Platanthera orchids illuminate the evolution of mycoheterotrophy.</title>
        <authorList>
            <person name="Li M.H."/>
            <person name="Liu K.W."/>
            <person name="Li Z."/>
            <person name="Lu H.C."/>
            <person name="Ye Q.L."/>
            <person name="Zhang D."/>
            <person name="Wang J.Y."/>
            <person name="Li Y.F."/>
            <person name="Zhong Z.M."/>
            <person name="Liu X."/>
            <person name="Yu X."/>
            <person name="Liu D.K."/>
            <person name="Tu X.D."/>
            <person name="Liu B."/>
            <person name="Hao Y."/>
            <person name="Liao X.Y."/>
            <person name="Jiang Y.T."/>
            <person name="Sun W.H."/>
            <person name="Chen J."/>
            <person name="Chen Y.Q."/>
            <person name="Ai Y."/>
            <person name="Zhai J.W."/>
            <person name="Wu S.S."/>
            <person name="Zhou Z."/>
            <person name="Hsiao Y.Y."/>
            <person name="Wu W.L."/>
            <person name="Chen Y.Y."/>
            <person name="Lin Y.F."/>
            <person name="Hsu J.L."/>
            <person name="Li C.Y."/>
            <person name="Wang Z.W."/>
            <person name="Zhao X."/>
            <person name="Zhong W.Y."/>
            <person name="Ma X.K."/>
            <person name="Ma L."/>
            <person name="Huang J."/>
            <person name="Chen G.Z."/>
            <person name="Huang M.Z."/>
            <person name="Huang L."/>
            <person name="Peng D.H."/>
            <person name="Luo Y.B."/>
            <person name="Zou S.Q."/>
            <person name="Chen S.P."/>
            <person name="Lan S."/>
            <person name="Tsai W.C."/>
            <person name="Van de Peer Y."/>
            <person name="Liu Z.J."/>
        </authorList>
    </citation>
    <scope>NUCLEOTIDE SEQUENCE [LARGE SCALE GENOMIC DNA]</scope>
    <source>
        <strain evidence="2">Lor288</strain>
    </source>
</reference>
<evidence type="ECO:0000313" key="2">
    <source>
        <dbReference type="EMBL" id="KAK8962795.1"/>
    </source>
</evidence>
<evidence type="ECO:0000256" key="1">
    <source>
        <dbReference type="SAM" id="MobiDB-lite"/>
    </source>
</evidence>
<proteinExistence type="predicted"/>
<gene>
    <name evidence="2" type="ORF">KSP40_PGU020823</name>
</gene>
<dbReference type="Proteomes" id="UP001412067">
    <property type="component" value="Unassembled WGS sequence"/>
</dbReference>
<organism evidence="2 3">
    <name type="scientific">Platanthera guangdongensis</name>
    <dbReference type="NCBI Taxonomy" id="2320717"/>
    <lineage>
        <taxon>Eukaryota</taxon>
        <taxon>Viridiplantae</taxon>
        <taxon>Streptophyta</taxon>
        <taxon>Embryophyta</taxon>
        <taxon>Tracheophyta</taxon>
        <taxon>Spermatophyta</taxon>
        <taxon>Magnoliopsida</taxon>
        <taxon>Liliopsida</taxon>
        <taxon>Asparagales</taxon>
        <taxon>Orchidaceae</taxon>
        <taxon>Orchidoideae</taxon>
        <taxon>Orchideae</taxon>
        <taxon>Orchidinae</taxon>
        <taxon>Platanthera</taxon>
    </lineage>
</organism>
<comment type="caution">
    <text evidence="2">The sequence shown here is derived from an EMBL/GenBank/DDBJ whole genome shotgun (WGS) entry which is preliminary data.</text>
</comment>
<keyword evidence="3" id="KW-1185">Reference proteome</keyword>
<evidence type="ECO:0000313" key="3">
    <source>
        <dbReference type="Proteomes" id="UP001412067"/>
    </source>
</evidence>